<gene>
    <name evidence="5" type="ORF">GBAR_LOCUS4999</name>
</gene>
<keyword evidence="5" id="KW-0687">Ribonucleoprotein</keyword>
<dbReference type="InterPro" id="IPR035778">
    <property type="entry name" value="SPRY_hnRNP_U"/>
</dbReference>
<sequence>MAGVKQEQDPEAMAGVKQEQDSEAMAEVKQEQDSEAMAEVKQEQDSEAKADDEQATHERVEEGDEVVVEDEVGGETEEEAKEGKDNTMDTTADSTTESASVAGTGGGEKEERKRPREDDDRRKDSRDRHERPDPTKAPDPEDPSDDFSEESVSTLVQGEGKFQPPDGSTITLDNFNSDLYFKISPDGVTGHGLSQQGFAYLWAAAKATWGARGGKVCYEVKILEYITVVDLADTEEHPNALRVGWSTGDSGLDLGEAPLSYGYGCTGKAVVNNQYIEYGEPYGDGDVITCLLDLESSPPSISFARNGNHLGIAFTLEEDKVKGQCFFPHISVKNVMVRMNFCEPLYRPLPEGFEEYLPLQGANGNHKQRGMVGPRDIGDCEVVMMVGLPACGKTTWASKHAREFPQKRYTILGTNQIMDKMKVSGLARRTNYHGRWEMLIKKATDILNRLLVMAGKIPRNYIIDQTNVYAKAQYRKMGYFEGFVRKAVVVIPPHHELRKRTAMRNKEMGDPVPEDALNAMRANFHVPAKDNVFDDVIFTEIYGQAANKIIQQYKDDALGLPSFPQNKRPRYDRYDRPHSGTPGRFGPPRLAGFQQGGQYGHPGGYRNPYGSGGGGGGEGVCKRRRRIPARWRLWWIPPHVPPLRFPHVRRTPTAPSQGEFRLWPPIRVFLRRRRRRREVPLRIWTTALSRLLRTILNNHALNFELIELFWILSLLL</sequence>
<evidence type="ECO:0000313" key="6">
    <source>
        <dbReference type="Proteomes" id="UP001174909"/>
    </source>
</evidence>
<dbReference type="GO" id="GO:1990904">
    <property type="term" value="C:ribonucleoprotein complex"/>
    <property type="evidence" value="ECO:0007669"/>
    <property type="project" value="UniProtKB-KW"/>
</dbReference>
<evidence type="ECO:0000259" key="4">
    <source>
        <dbReference type="PROSITE" id="PS50188"/>
    </source>
</evidence>
<dbReference type="GO" id="GO:0000380">
    <property type="term" value="P:alternative mRNA splicing, via spliceosome"/>
    <property type="evidence" value="ECO:0007669"/>
    <property type="project" value="TreeGrafter"/>
</dbReference>
<feature type="compositionally biased region" description="Acidic residues" evidence="3">
    <location>
        <begin position="61"/>
        <end position="80"/>
    </location>
</feature>
<proteinExistence type="predicted"/>
<evidence type="ECO:0000313" key="5">
    <source>
        <dbReference type="EMBL" id="CAI8006985.1"/>
    </source>
</evidence>
<evidence type="ECO:0000256" key="1">
    <source>
        <dbReference type="ARBA" id="ARBA00004123"/>
    </source>
</evidence>
<keyword evidence="2" id="KW-0539">Nucleus</keyword>
<dbReference type="SUPFAM" id="SSF52540">
    <property type="entry name" value="P-loop containing nucleoside triphosphate hydrolases"/>
    <property type="match status" value="1"/>
</dbReference>
<dbReference type="SMART" id="SM00449">
    <property type="entry name" value="SPRY"/>
    <property type="match status" value="1"/>
</dbReference>
<comment type="caution">
    <text evidence="5">The sequence shown here is derived from an EMBL/GenBank/DDBJ whole genome shotgun (WGS) entry which is preliminary data.</text>
</comment>
<reference evidence="5" key="1">
    <citation type="submission" date="2023-03" db="EMBL/GenBank/DDBJ databases">
        <authorList>
            <person name="Steffen K."/>
            <person name="Cardenas P."/>
        </authorList>
    </citation>
    <scope>NUCLEOTIDE SEQUENCE</scope>
</reference>
<dbReference type="InterPro" id="IPR001870">
    <property type="entry name" value="B30.2/SPRY"/>
</dbReference>
<dbReference type="InterPro" id="IPR043136">
    <property type="entry name" value="B30.2/SPRY_sf"/>
</dbReference>
<feature type="compositionally biased region" description="Acidic residues" evidence="3">
    <location>
        <begin position="140"/>
        <end position="149"/>
    </location>
</feature>
<evidence type="ECO:0000256" key="3">
    <source>
        <dbReference type="SAM" id="MobiDB-lite"/>
    </source>
</evidence>
<dbReference type="PANTHER" id="PTHR12381:SF56">
    <property type="entry name" value="B30.2_SPRY DOMAIN-CONTAINING PROTEIN-RELATED"/>
    <property type="match status" value="1"/>
</dbReference>
<dbReference type="Pfam" id="PF13671">
    <property type="entry name" value="AAA_33"/>
    <property type="match status" value="1"/>
</dbReference>
<feature type="domain" description="B30.2/SPRY" evidence="4">
    <location>
        <begin position="150"/>
        <end position="346"/>
    </location>
</feature>
<dbReference type="Gene3D" id="3.40.50.300">
    <property type="entry name" value="P-loop containing nucleotide triphosphate hydrolases"/>
    <property type="match status" value="1"/>
</dbReference>
<dbReference type="InterPro" id="IPR003877">
    <property type="entry name" value="SPRY_dom"/>
</dbReference>
<feature type="compositionally biased region" description="Low complexity" evidence="3">
    <location>
        <begin position="88"/>
        <end position="102"/>
    </location>
</feature>
<keyword evidence="6" id="KW-1185">Reference proteome</keyword>
<protein>
    <submittedName>
        <fullName evidence="5">Heterogeneous nuclear ribonucleoprotein U-like protein 1</fullName>
    </submittedName>
</protein>
<dbReference type="InterPro" id="IPR027417">
    <property type="entry name" value="P-loop_NTPase"/>
</dbReference>
<name>A0AA35W9T0_GEOBA</name>
<feature type="compositionally biased region" description="Basic and acidic residues" evidence="3">
    <location>
        <begin position="107"/>
        <end position="139"/>
    </location>
</feature>
<dbReference type="Gene3D" id="2.60.120.920">
    <property type="match status" value="1"/>
</dbReference>
<dbReference type="Pfam" id="PF00622">
    <property type="entry name" value="SPRY"/>
    <property type="match status" value="1"/>
</dbReference>
<feature type="compositionally biased region" description="Basic and acidic residues" evidence="3">
    <location>
        <begin position="569"/>
        <end position="578"/>
    </location>
</feature>
<dbReference type="PANTHER" id="PTHR12381">
    <property type="entry name" value="HETEROGENEOUS NUCLEAR RIBONUCLEOPROTEIN U FAMILY MEMBER"/>
    <property type="match status" value="1"/>
</dbReference>
<organism evidence="5 6">
    <name type="scientific">Geodia barretti</name>
    <name type="common">Barrett's horny sponge</name>
    <dbReference type="NCBI Taxonomy" id="519541"/>
    <lineage>
        <taxon>Eukaryota</taxon>
        <taxon>Metazoa</taxon>
        <taxon>Porifera</taxon>
        <taxon>Demospongiae</taxon>
        <taxon>Heteroscleromorpha</taxon>
        <taxon>Tetractinellida</taxon>
        <taxon>Astrophorina</taxon>
        <taxon>Geodiidae</taxon>
        <taxon>Geodia</taxon>
    </lineage>
</organism>
<accession>A0AA35W9T0</accession>
<feature type="region of interest" description="Disordered" evidence="3">
    <location>
        <begin position="561"/>
        <end position="587"/>
    </location>
</feature>
<feature type="compositionally biased region" description="Basic and acidic residues" evidence="3">
    <location>
        <begin position="26"/>
        <end position="60"/>
    </location>
</feature>
<comment type="subcellular location">
    <subcellularLocation>
        <location evidence="1">Nucleus</location>
    </subcellularLocation>
</comment>
<feature type="region of interest" description="Disordered" evidence="3">
    <location>
        <begin position="1"/>
        <end position="169"/>
    </location>
</feature>
<dbReference type="Proteomes" id="UP001174909">
    <property type="component" value="Unassembled WGS sequence"/>
</dbReference>
<dbReference type="SUPFAM" id="SSF49899">
    <property type="entry name" value="Concanavalin A-like lectins/glucanases"/>
    <property type="match status" value="1"/>
</dbReference>
<dbReference type="PROSITE" id="PS50188">
    <property type="entry name" value="B302_SPRY"/>
    <property type="match status" value="1"/>
</dbReference>
<dbReference type="CDD" id="cd12884">
    <property type="entry name" value="SPRY_hnRNP"/>
    <property type="match status" value="1"/>
</dbReference>
<dbReference type="InterPro" id="IPR013320">
    <property type="entry name" value="ConA-like_dom_sf"/>
</dbReference>
<evidence type="ECO:0000256" key="2">
    <source>
        <dbReference type="ARBA" id="ARBA00023242"/>
    </source>
</evidence>
<dbReference type="GO" id="GO:0003723">
    <property type="term" value="F:RNA binding"/>
    <property type="evidence" value="ECO:0007669"/>
    <property type="project" value="TreeGrafter"/>
</dbReference>
<dbReference type="AlphaFoldDB" id="A0AA35W9T0"/>
<dbReference type="EMBL" id="CASHTH010000738">
    <property type="protein sequence ID" value="CAI8006985.1"/>
    <property type="molecule type" value="Genomic_DNA"/>
</dbReference>
<dbReference type="GO" id="GO:0005634">
    <property type="term" value="C:nucleus"/>
    <property type="evidence" value="ECO:0007669"/>
    <property type="project" value="UniProtKB-SubCell"/>
</dbReference>